<organism evidence="3 4">
    <name type="scientific">Thyridium curvatum</name>
    <dbReference type="NCBI Taxonomy" id="1093900"/>
    <lineage>
        <taxon>Eukaryota</taxon>
        <taxon>Fungi</taxon>
        <taxon>Dikarya</taxon>
        <taxon>Ascomycota</taxon>
        <taxon>Pezizomycotina</taxon>
        <taxon>Sordariomycetes</taxon>
        <taxon>Sordariomycetidae</taxon>
        <taxon>Thyridiales</taxon>
        <taxon>Thyridiaceae</taxon>
        <taxon>Thyridium</taxon>
    </lineage>
</organism>
<dbReference type="OrthoDB" id="3556830at2759"/>
<proteinExistence type="predicted"/>
<protein>
    <recommendedName>
        <fullName evidence="5">Chitin synthesis regulation, Congo red resistance, RCR protein</fullName>
    </recommendedName>
</protein>
<dbReference type="InParanoid" id="A0A507BJ44"/>
<dbReference type="EMBL" id="SKBQ01000016">
    <property type="protein sequence ID" value="TPX16678.1"/>
    <property type="molecule type" value="Genomic_DNA"/>
</dbReference>
<feature type="region of interest" description="Disordered" evidence="1">
    <location>
        <begin position="118"/>
        <end position="167"/>
    </location>
</feature>
<feature type="transmembrane region" description="Helical" evidence="2">
    <location>
        <begin position="41"/>
        <end position="61"/>
    </location>
</feature>
<evidence type="ECO:0000256" key="1">
    <source>
        <dbReference type="SAM" id="MobiDB-lite"/>
    </source>
</evidence>
<dbReference type="PANTHER" id="PTHR28187">
    <property type="entry name" value="PROTEIN RCR1-RELATED"/>
    <property type="match status" value="1"/>
</dbReference>
<feature type="compositionally biased region" description="Pro residues" evidence="1">
    <location>
        <begin position="152"/>
        <end position="161"/>
    </location>
</feature>
<accession>A0A507BJ44</accession>
<keyword evidence="2" id="KW-1133">Transmembrane helix</keyword>
<dbReference type="Pfam" id="PF12273">
    <property type="entry name" value="RCR"/>
    <property type="match status" value="1"/>
</dbReference>
<dbReference type="AlphaFoldDB" id="A0A507BJ44"/>
<evidence type="ECO:0000313" key="4">
    <source>
        <dbReference type="Proteomes" id="UP000319257"/>
    </source>
</evidence>
<feature type="compositionally biased region" description="Polar residues" evidence="1">
    <location>
        <begin position="131"/>
        <end position="140"/>
    </location>
</feature>
<dbReference type="GeneID" id="41971066"/>
<evidence type="ECO:0000313" key="3">
    <source>
        <dbReference type="EMBL" id="TPX16678.1"/>
    </source>
</evidence>
<sequence length="167" mass="18459">MAPASNIATLVARYFGSCPSGYYVSGGYCYPNSRWYSWGRWVFAGVVIVVFIIVMVMLGCLSARRRRRKGLQPMYGTGWMGGKPAYPPPQYSQNAGQYDANGGGYYNQGGYNQGYNQGYDQNQGYYGQQQTNIPLQQPGNTYYPRGGEDVYSPPPGPPPGTSPEIRK</sequence>
<dbReference type="GO" id="GO:0016192">
    <property type="term" value="P:vesicle-mediated transport"/>
    <property type="evidence" value="ECO:0007669"/>
    <property type="project" value="TreeGrafter"/>
</dbReference>
<name>A0A507BJ44_9PEZI</name>
<feature type="compositionally biased region" description="Low complexity" evidence="1">
    <location>
        <begin position="118"/>
        <end position="130"/>
    </location>
</feature>
<gene>
    <name evidence="3" type="ORF">E0L32_003619</name>
</gene>
<keyword evidence="2" id="KW-0812">Transmembrane</keyword>
<dbReference type="PANTHER" id="PTHR28187:SF1">
    <property type="entry name" value="PROTEIN RCR1-RELATED"/>
    <property type="match status" value="1"/>
</dbReference>
<dbReference type="InterPro" id="IPR020999">
    <property type="entry name" value="Chitin_synth_reg_RCR"/>
</dbReference>
<comment type="caution">
    <text evidence="3">The sequence shown here is derived from an EMBL/GenBank/DDBJ whole genome shotgun (WGS) entry which is preliminary data.</text>
</comment>
<keyword evidence="2" id="KW-0472">Membrane</keyword>
<dbReference type="Proteomes" id="UP000319257">
    <property type="component" value="Unassembled WGS sequence"/>
</dbReference>
<evidence type="ECO:0000256" key="2">
    <source>
        <dbReference type="SAM" id="Phobius"/>
    </source>
</evidence>
<dbReference type="RefSeq" id="XP_030998389.1">
    <property type="nucleotide sequence ID" value="XM_031137939.1"/>
</dbReference>
<keyword evidence="4" id="KW-1185">Reference proteome</keyword>
<reference evidence="3 4" key="1">
    <citation type="submission" date="2019-06" db="EMBL/GenBank/DDBJ databases">
        <title>Draft genome sequence of the filamentous fungus Phialemoniopsis curvata isolated from diesel fuel.</title>
        <authorList>
            <person name="Varaljay V.A."/>
            <person name="Lyon W.J."/>
            <person name="Crouch A.L."/>
            <person name="Drake C.E."/>
            <person name="Hollomon J.M."/>
            <person name="Nadeau L.J."/>
            <person name="Nunn H.S."/>
            <person name="Stevenson B.S."/>
            <person name="Bojanowski C.L."/>
            <person name="Crookes-Goodson W.J."/>
        </authorList>
    </citation>
    <scope>NUCLEOTIDE SEQUENCE [LARGE SCALE GENOMIC DNA]</scope>
    <source>
        <strain evidence="3 4">D216</strain>
    </source>
</reference>
<evidence type="ECO:0008006" key="5">
    <source>
        <dbReference type="Google" id="ProtNLM"/>
    </source>
</evidence>